<keyword evidence="2" id="KW-0732">Signal</keyword>
<reference evidence="3 4" key="1">
    <citation type="submission" date="2019-01" db="EMBL/GenBank/DDBJ databases">
        <title>Lujinxingia litoralis gen. nov., sp. nov. and Lujinxingia sediminis gen. nov., sp. nov., new members in the order Bradymonadales, isolated from coastal sediment.</title>
        <authorList>
            <person name="Li C.-M."/>
        </authorList>
    </citation>
    <scope>NUCLEOTIDE SEQUENCE [LARGE SCALE GENOMIC DNA]</scope>
    <source>
        <strain evidence="3 4">SEH01</strain>
    </source>
</reference>
<feature type="region of interest" description="Disordered" evidence="1">
    <location>
        <begin position="33"/>
        <end position="71"/>
    </location>
</feature>
<evidence type="ECO:0008006" key="5">
    <source>
        <dbReference type="Google" id="ProtNLM"/>
    </source>
</evidence>
<evidence type="ECO:0000256" key="2">
    <source>
        <dbReference type="SAM" id="SignalP"/>
    </source>
</evidence>
<feature type="signal peptide" evidence="2">
    <location>
        <begin position="1"/>
        <end position="28"/>
    </location>
</feature>
<comment type="caution">
    <text evidence="3">The sequence shown here is derived from an EMBL/GenBank/DDBJ whole genome shotgun (WGS) entry which is preliminary data.</text>
</comment>
<evidence type="ECO:0000313" key="4">
    <source>
        <dbReference type="Proteomes" id="UP000282926"/>
    </source>
</evidence>
<evidence type="ECO:0000313" key="3">
    <source>
        <dbReference type="EMBL" id="RVU42399.1"/>
    </source>
</evidence>
<feature type="compositionally biased region" description="Acidic residues" evidence="1">
    <location>
        <begin position="34"/>
        <end position="43"/>
    </location>
</feature>
<dbReference type="RefSeq" id="WP_127780928.1">
    <property type="nucleotide sequence ID" value="NZ_SADD01000012.1"/>
</dbReference>
<accession>A0ABY0CQI2</accession>
<dbReference type="EMBL" id="SADD01000012">
    <property type="protein sequence ID" value="RVU42399.1"/>
    <property type="molecule type" value="Genomic_DNA"/>
</dbReference>
<feature type="chain" id="PRO_5046092138" description="Cytochrome C Planctomycete-type domain-containing protein" evidence="2">
    <location>
        <begin position="29"/>
        <end position="181"/>
    </location>
</feature>
<keyword evidence="4" id="KW-1185">Reference proteome</keyword>
<protein>
    <recommendedName>
        <fullName evidence="5">Cytochrome C Planctomycete-type domain-containing protein</fullName>
    </recommendedName>
</protein>
<name>A0ABY0CQI2_9DELT</name>
<feature type="compositionally biased region" description="Acidic residues" evidence="1">
    <location>
        <begin position="51"/>
        <end position="71"/>
    </location>
</feature>
<evidence type="ECO:0000256" key="1">
    <source>
        <dbReference type="SAM" id="MobiDB-lite"/>
    </source>
</evidence>
<dbReference type="PROSITE" id="PS51257">
    <property type="entry name" value="PROKAR_LIPOPROTEIN"/>
    <property type="match status" value="1"/>
</dbReference>
<dbReference type="Proteomes" id="UP000282926">
    <property type="component" value="Unassembled WGS sequence"/>
</dbReference>
<proteinExistence type="predicted"/>
<sequence>MIATHLRTPVPARTLSLLLIALSSLALSGCLPDPVDDENDTGIENDTGNDSGDEPDVEEDTEPDVDPADDFDPQFVEIAEIVRTTCAVATCHGSSPGDTDLLFGASESNLSYARIAEVFAEYETANGDLLIVPGDAEASYLHTAVTSEDIDVIMPSPPLPPLTGEQITLITDWINGGANYQ</sequence>
<gene>
    <name evidence="3" type="ORF">EA187_16100</name>
</gene>
<organism evidence="3 4">
    <name type="scientific">Lujinxingia sediminis</name>
    <dbReference type="NCBI Taxonomy" id="2480984"/>
    <lineage>
        <taxon>Bacteria</taxon>
        <taxon>Deltaproteobacteria</taxon>
        <taxon>Bradymonadales</taxon>
        <taxon>Lujinxingiaceae</taxon>
        <taxon>Lujinxingia</taxon>
    </lineage>
</organism>